<dbReference type="Proteomes" id="UP001064048">
    <property type="component" value="Chromosome 14"/>
</dbReference>
<protein>
    <submittedName>
        <fullName evidence="1">Uncharacterized protein</fullName>
    </submittedName>
</protein>
<organism evidence="1 2">
    <name type="scientific">Choristoneura fumiferana</name>
    <name type="common">Spruce budworm moth</name>
    <name type="synonym">Archips fumiferana</name>
    <dbReference type="NCBI Taxonomy" id="7141"/>
    <lineage>
        <taxon>Eukaryota</taxon>
        <taxon>Metazoa</taxon>
        <taxon>Ecdysozoa</taxon>
        <taxon>Arthropoda</taxon>
        <taxon>Hexapoda</taxon>
        <taxon>Insecta</taxon>
        <taxon>Pterygota</taxon>
        <taxon>Neoptera</taxon>
        <taxon>Endopterygota</taxon>
        <taxon>Lepidoptera</taxon>
        <taxon>Glossata</taxon>
        <taxon>Ditrysia</taxon>
        <taxon>Tortricoidea</taxon>
        <taxon>Tortricidae</taxon>
        <taxon>Tortricinae</taxon>
        <taxon>Choristoneura</taxon>
    </lineage>
</organism>
<evidence type="ECO:0000313" key="2">
    <source>
        <dbReference type="Proteomes" id="UP001064048"/>
    </source>
</evidence>
<accession>A0ACC0J5V7</accession>
<evidence type="ECO:0000313" key="1">
    <source>
        <dbReference type="EMBL" id="KAI8419736.1"/>
    </source>
</evidence>
<name>A0ACC0J5V7_CHOFU</name>
<comment type="caution">
    <text evidence="1">The sequence shown here is derived from an EMBL/GenBank/DDBJ whole genome shotgun (WGS) entry which is preliminary data.</text>
</comment>
<keyword evidence="2" id="KW-1185">Reference proteome</keyword>
<proteinExistence type="predicted"/>
<dbReference type="EMBL" id="CM046114">
    <property type="protein sequence ID" value="KAI8419736.1"/>
    <property type="molecule type" value="Genomic_DNA"/>
</dbReference>
<gene>
    <name evidence="1" type="ORF">MSG28_008418</name>
</gene>
<sequence length="357" mass="37299">MADFTDIDGSLLEGGGQILRISISLSAILGIPVRISKIRAGRSKPGLAAQHCKGIHLVGEMCQAKIKGAEIGSTEVEFAPKKIRGGHYLADPHTAGSISLLLQVALPCALMADGPVTLDLRGGTNAEMAPQIDYMDKVFRHALKKFGGDFNMTIHRRGYFPKGGGQVTVDVEPVKKLSGVTLTDPGSIVRIQGSSFVAGVLPINMAHKMAEGAKRALSAVGEAAITCYKEDSSKAIGNCNGMLVTCELSSGCVLGADGLGKRGAEPGQLGAAAGDQLRGLLQTGACLDLHSQDQVIIFMALAEGKSSVTVGEITMHTKTAIHIAELLAKVKFEIIPDGSRNTIECTGLGFTNNNLPT</sequence>
<reference evidence="1 2" key="1">
    <citation type="journal article" date="2022" name="Genome Biol. Evol.">
        <title>The Spruce Budworm Genome: Reconstructing the Evolutionary History of Antifreeze Proteins.</title>
        <authorList>
            <person name="Beliveau C."/>
            <person name="Gagne P."/>
            <person name="Picq S."/>
            <person name="Vernygora O."/>
            <person name="Keeling C.I."/>
            <person name="Pinkney K."/>
            <person name="Doucet D."/>
            <person name="Wen F."/>
            <person name="Johnston J.S."/>
            <person name="Maaroufi H."/>
            <person name="Boyle B."/>
            <person name="Laroche J."/>
            <person name="Dewar K."/>
            <person name="Juretic N."/>
            <person name="Blackburn G."/>
            <person name="Nisole A."/>
            <person name="Brunet B."/>
            <person name="Brandao M."/>
            <person name="Lumley L."/>
            <person name="Duan J."/>
            <person name="Quan G."/>
            <person name="Lucarotti C.J."/>
            <person name="Roe A.D."/>
            <person name="Sperling F.A.H."/>
            <person name="Levesque R.C."/>
            <person name="Cusson M."/>
        </authorList>
    </citation>
    <scope>NUCLEOTIDE SEQUENCE [LARGE SCALE GENOMIC DNA]</scope>
    <source>
        <strain evidence="1">Glfc:IPQL:Cfum</strain>
    </source>
</reference>